<dbReference type="InterPro" id="IPR004007">
    <property type="entry name" value="DhaL_dom"/>
</dbReference>
<dbReference type="Gene3D" id="3.40.50.10170">
    <property type="match status" value="1"/>
</dbReference>
<gene>
    <name evidence="3" type="ORF">SDC9_87664</name>
</gene>
<protein>
    <recommendedName>
        <fullName evidence="2">DhaL domain-containing protein</fullName>
    </recommendedName>
</protein>
<dbReference type="GO" id="GO:0008289">
    <property type="term" value="F:lipid binding"/>
    <property type="evidence" value="ECO:0007669"/>
    <property type="project" value="UniProtKB-KW"/>
</dbReference>
<organism evidence="3">
    <name type="scientific">bioreactor metagenome</name>
    <dbReference type="NCBI Taxonomy" id="1076179"/>
    <lineage>
        <taxon>unclassified sequences</taxon>
        <taxon>metagenomes</taxon>
        <taxon>ecological metagenomes</taxon>
    </lineage>
</organism>
<evidence type="ECO:0000313" key="3">
    <source>
        <dbReference type="EMBL" id="MPM41015.1"/>
    </source>
</evidence>
<keyword evidence="1" id="KW-0446">Lipid-binding</keyword>
<dbReference type="AlphaFoldDB" id="A0A644ZJE8"/>
<dbReference type="GO" id="GO:0004371">
    <property type="term" value="F:glycerone kinase activity"/>
    <property type="evidence" value="ECO:0007669"/>
    <property type="project" value="InterPro"/>
</dbReference>
<dbReference type="InterPro" id="IPR050270">
    <property type="entry name" value="DegV_domain_contain"/>
</dbReference>
<proteinExistence type="predicted"/>
<feature type="domain" description="DhaL" evidence="2">
    <location>
        <begin position="68"/>
        <end position="258"/>
    </location>
</feature>
<dbReference type="PROSITE" id="PS51480">
    <property type="entry name" value="DHAL"/>
    <property type="match status" value="1"/>
</dbReference>
<dbReference type="InterPro" id="IPR043168">
    <property type="entry name" value="DegV_C"/>
</dbReference>
<dbReference type="InterPro" id="IPR036117">
    <property type="entry name" value="DhaL_dom_sf"/>
</dbReference>
<dbReference type="InterPro" id="IPR033470">
    <property type="entry name" value="FakA-like_C"/>
</dbReference>
<dbReference type="Pfam" id="PF02645">
    <property type="entry name" value="DegV"/>
    <property type="match status" value="1"/>
</dbReference>
<dbReference type="PANTHER" id="PTHR33434">
    <property type="entry name" value="DEGV DOMAIN-CONTAINING PROTEIN DR_1986-RELATED"/>
    <property type="match status" value="1"/>
</dbReference>
<dbReference type="Pfam" id="PF02734">
    <property type="entry name" value="Dak2"/>
    <property type="match status" value="1"/>
</dbReference>
<dbReference type="Pfam" id="PF21645">
    <property type="entry name" value="FakA-like_M"/>
    <property type="match status" value="1"/>
</dbReference>
<dbReference type="SMART" id="SM01121">
    <property type="entry name" value="Dak1_2"/>
    <property type="match status" value="1"/>
</dbReference>
<dbReference type="SUPFAM" id="SSF101473">
    <property type="entry name" value="DhaL-like"/>
    <property type="match status" value="1"/>
</dbReference>
<dbReference type="GO" id="GO:0006071">
    <property type="term" value="P:glycerol metabolic process"/>
    <property type="evidence" value="ECO:0007669"/>
    <property type="project" value="InterPro"/>
</dbReference>
<dbReference type="SUPFAM" id="SSF82549">
    <property type="entry name" value="DAK1/DegV-like"/>
    <property type="match status" value="1"/>
</dbReference>
<name>A0A644ZJE8_9ZZZZ</name>
<dbReference type="NCBIfam" id="TIGR00762">
    <property type="entry name" value="DegV"/>
    <property type="match status" value="1"/>
</dbReference>
<evidence type="ECO:0000259" key="2">
    <source>
        <dbReference type="PROSITE" id="PS51480"/>
    </source>
</evidence>
<dbReference type="InterPro" id="IPR003797">
    <property type="entry name" value="DegV"/>
</dbReference>
<dbReference type="Gene3D" id="3.30.1180.10">
    <property type="match status" value="1"/>
</dbReference>
<evidence type="ECO:0000256" key="1">
    <source>
        <dbReference type="ARBA" id="ARBA00023121"/>
    </source>
</evidence>
<dbReference type="SMART" id="SM01120">
    <property type="entry name" value="Dak2"/>
    <property type="match status" value="1"/>
</dbReference>
<dbReference type="Gene3D" id="1.25.40.340">
    <property type="match status" value="1"/>
</dbReference>
<dbReference type="EMBL" id="VSSQ01009215">
    <property type="protein sequence ID" value="MPM41015.1"/>
    <property type="molecule type" value="Genomic_DNA"/>
</dbReference>
<accession>A0A644ZJE8</accession>
<sequence length="653" mass="70985">MSLPGDIGGEKNYNAKKQQYNPLQSINSLPSIPGPSVRGRHRPLSFSGRLTTEVFHPLKMKIRCIDGERYRNAFLAGTAALERRREHLNSINVFPVPDGDTGDNMVFTCRSIAEGTRVSRSLAETASSMAEAAFSGARGNSGIIFCQYIHGLARAFGPYPRVDAPAFAESLLFAVPFAEEALHRPVEGTILTVMREWSHAVRRISETETDFAVLLPLSLEDARKSLRETPARMDLLAREKVVDAGAQGFVDFLEGVVEFLGRGSLRHFSLRSATAAPAGSHEHSHGDEMPPFRYCTEAVLHGERLSRPGLIGGLSRYGDSIVVGGDGGRFRLHVHTDRPAEVMDCLSGMGRVSFQKVDDMKRQVEARNSPLSTVGLLTDSCCDLPQELLDRYQVHTVPLTVSSGGWEYLDKLTLKPGEIYTALRETGRTFTTSQPAFGEFVKRYSFLKSCYDSVISLHLSSALSGTWSVSRKAASHAGGERIHVLDSRNVSGALGLLVLKAAEAAAAGKSCPEILEILRSAIPRTRIFAGLNSLRYLVRGGRAGAMAGFVGTMLNLFPMITVDPEGKACSFGRPGSERSNRKKMLDEFKRLTDRHGLDKYSVLHADAPGTAEELAADLEEACGRAPEYTMEISPVVGINTGPGSAGFALILED</sequence>
<dbReference type="PANTHER" id="PTHR33434:SF2">
    <property type="entry name" value="FATTY ACID-BINDING PROTEIN TM_1468"/>
    <property type="match status" value="1"/>
</dbReference>
<dbReference type="InterPro" id="IPR048394">
    <property type="entry name" value="FakA-like_M"/>
</dbReference>
<comment type="caution">
    <text evidence="3">The sequence shown here is derived from an EMBL/GenBank/DDBJ whole genome shotgun (WGS) entry which is preliminary data.</text>
</comment>
<reference evidence="3" key="1">
    <citation type="submission" date="2019-08" db="EMBL/GenBank/DDBJ databases">
        <authorList>
            <person name="Kucharzyk K."/>
            <person name="Murdoch R.W."/>
            <person name="Higgins S."/>
            <person name="Loffler F."/>
        </authorList>
    </citation>
    <scope>NUCLEOTIDE SEQUENCE</scope>
</reference>
<dbReference type="PROSITE" id="PS51482">
    <property type="entry name" value="DEGV"/>
    <property type="match status" value="1"/>
</dbReference>